<dbReference type="EMBL" id="CAJNOK010023734">
    <property type="protein sequence ID" value="CAF1366912.1"/>
    <property type="molecule type" value="Genomic_DNA"/>
</dbReference>
<gene>
    <name evidence="1" type="ORF">GPM918_LOCUS13486</name>
    <name evidence="2" type="ORF">OVA965_LOCUS31489</name>
    <name evidence="3" type="ORF">SRO942_LOCUS13486</name>
    <name evidence="4" type="ORF">TMI583_LOCUS32314</name>
</gene>
<dbReference type="AlphaFoldDB" id="A0A814GFH6"/>
<dbReference type="Proteomes" id="UP000677228">
    <property type="component" value="Unassembled WGS sequence"/>
</dbReference>
<evidence type="ECO:0000313" key="2">
    <source>
        <dbReference type="EMBL" id="CAF1366912.1"/>
    </source>
</evidence>
<evidence type="ECO:0000313" key="1">
    <source>
        <dbReference type="EMBL" id="CAF0995690.1"/>
    </source>
</evidence>
<reference evidence="1" key="1">
    <citation type="submission" date="2021-02" db="EMBL/GenBank/DDBJ databases">
        <authorList>
            <person name="Nowell W R."/>
        </authorList>
    </citation>
    <scope>NUCLEOTIDE SEQUENCE</scope>
</reference>
<proteinExistence type="predicted"/>
<keyword evidence="5" id="KW-1185">Reference proteome</keyword>
<dbReference type="InterPro" id="IPR036537">
    <property type="entry name" value="Adaptor_Cbl_N_dom_sf"/>
</dbReference>
<dbReference type="Proteomes" id="UP000663829">
    <property type="component" value="Unassembled WGS sequence"/>
</dbReference>
<dbReference type="OrthoDB" id="10018469at2759"/>
<protein>
    <submittedName>
        <fullName evidence="1">Uncharacterized protein</fullName>
    </submittedName>
</protein>
<dbReference type="EMBL" id="CAJNOQ010003106">
    <property type="protein sequence ID" value="CAF0995690.1"/>
    <property type="molecule type" value="Genomic_DNA"/>
</dbReference>
<evidence type="ECO:0000313" key="5">
    <source>
        <dbReference type="Proteomes" id="UP000663829"/>
    </source>
</evidence>
<dbReference type="EMBL" id="CAJOBA010045387">
    <property type="protein sequence ID" value="CAF4176168.1"/>
    <property type="molecule type" value="Genomic_DNA"/>
</dbReference>
<comment type="caution">
    <text evidence="1">The sequence shown here is derived from an EMBL/GenBank/DDBJ whole genome shotgun (WGS) entry which is preliminary data.</text>
</comment>
<sequence length="166" mass="19173">MTLESNITFCIKLIQYCVESAEQVKANKILCSDLATDLAVVHDILKSLNPVEKQQAEKHRLRAVLVKLCRITGQTKILFERSKSGKKRIKVKNFLQAVSIQDELRRLKAEMLVVITMFNLVFNIKQQSDRYRGYGINAQLIDETIFDQEDEKDNQSAEDYYVVDDD</sequence>
<evidence type="ECO:0000313" key="4">
    <source>
        <dbReference type="EMBL" id="CAF4176168.1"/>
    </source>
</evidence>
<name>A0A814GFH6_9BILA</name>
<dbReference type="EMBL" id="CAJOBC010003106">
    <property type="protein sequence ID" value="CAF3767336.1"/>
    <property type="molecule type" value="Genomic_DNA"/>
</dbReference>
<evidence type="ECO:0000313" key="3">
    <source>
        <dbReference type="EMBL" id="CAF3767336.1"/>
    </source>
</evidence>
<dbReference type="Proteomes" id="UP000682733">
    <property type="component" value="Unassembled WGS sequence"/>
</dbReference>
<dbReference type="GO" id="GO:0007166">
    <property type="term" value="P:cell surface receptor signaling pathway"/>
    <property type="evidence" value="ECO:0007669"/>
    <property type="project" value="InterPro"/>
</dbReference>
<accession>A0A814GFH6</accession>
<dbReference type="Gene3D" id="1.20.930.20">
    <property type="entry name" value="Adaptor protein Cbl, N-terminal domain"/>
    <property type="match status" value="1"/>
</dbReference>
<organism evidence="1 5">
    <name type="scientific">Didymodactylos carnosus</name>
    <dbReference type="NCBI Taxonomy" id="1234261"/>
    <lineage>
        <taxon>Eukaryota</taxon>
        <taxon>Metazoa</taxon>
        <taxon>Spiralia</taxon>
        <taxon>Gnathifera</taxon>
        <taxon>Rotifera</taxon>
        <taxon>Eurotatoria</taxon>
        <taxon>Bdelloidea</taxon>
        <taxon>Philodinida</taxon>
        <taxon>Philodinidae</taxon>
        <taxon>Didymodactylos</taxon>
    </lineage>
</organism>
<dbReference type="Proteomes" id="UP000681722">
    <property type="component" value="Unassembled WGS sequence"/>
</dbReference>